<dbReference type="PANTHER" id="PTHR12215">
    <property type="entry name" value="PHOSPHOPANTETHEINE TRANSFERASE"/>
    <property type="match status" value="1"/>
</dbReference>
<dbReference type="InterPro" id="IPR008278">
    <property type="entry name" value="4-PPantetheinyl_Trfase_dom"/>
</dbReference>
<dbReference type="AlphaFoldDB" id="A0A917T464"/>
<proteinExistence type="inferred from homology"/>
<dbReference type="InterPro" id="IPR050559">
    <property type="entry name" value="P-Pant_transferase_sf"/>
</dbReference>
<protein>
    <recommendedName>
        <fullName evidence="3">4'-phosphopantetheinyl transferase domain-containing protein</fullName>
    </recommendedName>
</protein>
<evidence type="ECO:0000313" key="4">
    <source>
        <dbReference type="EMBL" id="GGM09688.1"/>
    </source>
</evidence>
<dbReference type="GO" id="GO:0019878">
    <property type="term" value="P:lysine biosynthetic process via aminoadipic acid"/>
    <property type="evidence" value="ECO:0007669"/>
    <property type="project" value="TreeGrafter"/>
</dbReference>
<keyword evidence="2" id="KW-0808">Transferase</keyword>
<evidence type="ECO:0000313" key="5">
    <source>
        <dbReference type="Proteomes" id="UP000642070"/>
    </source>
</evidence>
<dbReference type="Gene3D" id="3.90.470.20">
    <property type="entry name" value="4'-phosphopantetheinyl transferase domain"/>
    <property type="match status" value="1"/>
</dbReference>
<dbReference type="GO" id="GO:0005829">
    <property type="term" value="C:cytosol"/>
    <property type="evidence" value="ECO:0007669"/>
    <property type="project" value="TreeGrafter"/>
</dbReference>
<evidence type="ECO:0000256" key="2">
    <source>
        <dbReference type="ARBA" id="ARBA00022679"/>
    </source>
</evidence>
<sequence>MTTVELHLVDAAATTADLELLDEAELRRHETMQHPVDRHRFAVAHAAARRIVADRLDVDPAEVRWTRGSNGKPELDGGALRVNLSHSGDLVLVALTAERAVGVDLQQVLPTLDVAAMAARFFPPGEASLVARDGPERFAELWARKEAVVKAAGDRLTRGLCLPVAGDAPPVVEHDGVPFAVRDVGAPAGFRAAVALAGAEPFTVDGQPNTPTHR</sequence>
<comment type="caution">
    <text evidence="4">The sequence shown here is derived from an EMBL/GenBank/DDBJ whole genome shotgun (WGS) entry which is preliminary data.</text>
</comment>
<dbReference type="InterPro" id="IPR037143">
    <property type="entry name" value="4-PPantetheinyl_Trfase_dom_sf"/>
</dbReference>
<dbReference type="Proteomes" id="UP000642070">
    <property type="component" value="Unassembled WGS sequence"/>
</dbReference>
<keyword evidence="5" id="KW-1185">Reference proteome</keyword>
<organism evidence="4 5">
    <name type="scientific">Dactylosporangium sucinum</name>
    <dbReference type="NCBI Taxonomy" id="1424081"/>
    <lineage>
        <taxon>Bacteria</taxon>
        <taxon>Bacillati</taxon>
        <taxon>Actinomycetota</taxon>
        <taxon>Actinomycetes</taxon>
        <taxon>Micromonosporales</taxon>
        <taxon>Micromonosporaceae</taxon>
        <taxon>Dactylosporangium</taxon>
    </lineage>
</organism>
<evidence type="ECO:0000259" key="3">
    <source>
        <dbReference type="Pfam" id="PF01648"/>
    </source>
</evidence>
<evidence type="ECO:0000256" key="1">
    <source>
        <dbReference type="ARBA" id="ARBA00010990"/>
    </source>
</evidence>
<feature type="domain" description="4'-phosphopantetheinyl transferase" evidence="3">
    <location>
        <begin position="100"/>
        <end position="160"/>
    </location>
</feature>
<reference evidence="4" key="2">
    <citation type="submission" date="2020-09" db="EMBL/GenBank/DDBJ databases">
        <authorList>
            <person name="Sun Q."/>
            <person name="Ohkuma M."/>
        </authorList>
    </citation>
    <scope>NUCLEOTIDE SEQUENCE</scope>
    <source>
        <strain evidence="4">JCM 19831</strain>
    </source>
</reference>
<dbReference type="GO" id="GO:0008897">
    <property type="term" value="F:holo-[acyl-carrier-protein] synthase activity"/>
    <property type="evidence" value="ECO:0007669"/>
    <property type="project" value="InterPro"/>
</dbReference>
<accession>A0A917T464</accession>
<dbReference type="RefSeq" id="WP_190248331.1">
    <property type="nucleotide sequence ID" value="NZ_BMPI01000003.1"/>
</dbReference>
<comment type="similarity">
    <text evidence="1">Belongs to the P-Pant transferase superfamily. Gsp/Sfp/HetI/AcpT family.</text>
</comment>
<dbReference type="EMBL" id="BMPI01000003">
    <property type="protein sequence ID" value="GGM09688.1"/>
    <property type="molecule type" value="Genomic_DNA"/>
</dbReference>
<gene>
    <name evidence="4" type="ORF">GCM10007977_008550</name>
</gene>
<dbReference type="Pfam" id="PF01648">
    <property type="entry name" value="ACPS"/>
    <property type="match status" value="1"/>
</dbReference>
<dbReference type="PANTHER" id="PTHR12215:SF10">
    <property type="entry name" value="L-AMINOADIPATE-SEMIALDEHYDE DEHYDROGENASE-PHOSPHOPANTETHEINYL TRANSFERASE"/>
    <property type="match status" value="1"/>
</dbReference>
<name>A0A917T464_9ACTN</name>
<dbReference type="SUPFAM" id="SSF56214">
    <property type="entry name" value="4'-phosphopantetheinyl transferase"/>
    <property type="match status" value="2"/>
</dbReference>
<dbReference type="GO" id="GO:0000287">
    <property type="term" value="F:magnesium ion binding"/>
    <property type="evidence" value="ECO:0007669"/>
    <property type="project" value="InterPro"/>
</dbReference>
<reference evidence="4" key="1">
    <citation type="journal article" date="2014" name="Int. J. Syst. Evol. Microbiol.">
        <title>Complete genome sequence of Corynebacterium casei LMG S-19264T (=DSM 44701T), isolated from a smear-ripened cheese.</title>
        <authorList>
            <consortium name="US DOE Joint Genome Institute (JGI-PGF)"/>
            <person name="Walter F."/>
            <person name="Albersmeier A."/>
            <person name="Kalinowski J."/>
            <person name="Ruckert C."/>
        </authorList>
    </citation>
    <scope>NUCLEOTIDE SEQUENCE</scope>
    <source>
        <strain evidence="4">JCM 19831</strain>
    </source>
</reference>